<sequence length="192" mass="21635">MPQLKGSLAGCGHCYQVPPPEICEPEANCPHDGVVTRYVRLLYRGDCFICTGVKKDLKSAEFEYLDRLKSDFLKENSGMWKHPWLVEAADRASQASKKAADRENKGHSTGQAGTPSMYLPMPLVEVPRVTNGPFYRFRWVPRRIIKKGLRKDMKDWAISVAGLETRFADPFAYQSGYSPHNTTFGKTASTLF</sequence>
<dbReference type="EMBL" id="KZ805390">
    <property type="protein sequence ID" value="PVH99581.1"/>
    <property type="molecule type" value="Genomic_DNA"/>
</dbReference>
<accession>A0A2V1DNZ7</accession>
<keyword evidence="2" id="KW-1185">Reference proteome</keyword>
<evidence type="ECO:0000313" key="1">
    <source>
        <dbReference type="EMBL" id="PVH99581.1"/>
    </source>
</evidence>
<protein>
    <submittedName>
        <fullName evidence="1">Uncharacterized protein</fullName>
    </submittedName>
</protein>
<proteinExistence type="predicted"/>
<organism evidence="1 2">
    <name type="scientific">Periconia macrospinosa</name>
    <dbReference type="NCBI Taxonomy" id="97972"/>
    <lineage>
        <taxon>Eukaryota</taxon>
        <taxon>Fungi</taxon>
        <taxon>Dikarya</taxon>
        <taxon>Ascomycota</taxon>
        <taxon>Pezizomycotina</taxon>
        <taxon>Dothideomycetes</taxon>
        <taxon>Pleosporomycetidae</taxon>
        <taxon>Pleosporales</taxon>
        <taxon>Massarineae</taxon>
        <taxon>Periconiaceae</taxon>
        <taxon>Periconia</taxon>
    </lineage>
</organism>
<reference evidence="1 2" key="1">
    <citation type="journal article" date="2018" name="Sci. Rep.">
        <title>Comparative genomics provides insights into the lifestyle and reveals functional heterogeneity of dark septate endophytic fungi.</title>
        <authorList>
            <person name="Knapp D.G."/>
            <person name="Nemeth J.B."/>
            <person name="Barry K."/>
            <person name="Hainaut M."/>
            <person name="Henrissat B."/>
            <person name="Johnson J."/>
            <person name="Kuo A."/>
            <person name="Lim J.H.P."/>
            <person name="Lipzen A."/>
            <person name="Nolan M."/>
            <person name="Ohm R.A."/>
            <person name="Tamas L."/>
            <person name="Grigoriev I.V."/>
            <person name="Spatafora J.W."/>
            <person name="Nagy L.G."/>
            <person name="Kovacs G.M."/>
        </authorList>
    </citation>
    <scope>NUCLEOTIDE SEQUENCE [LARGE SCALE GENOMIC DNA]</scope>
    <source>
        <strain evidence="1 2">DSE2036</strain>
    </source>
</reference>
<dbReference type="AlphaFoldDB" id="A0A2V1DNZ7"/>
<name>A0A2V1DNZ7_9PLEO</name>
<gene>
    <name evidence="1" type="ORF">DM02DRAFT_656315</name>
</gene>
<evidence type="ECO:0000313" key="2">
    <source>
        <dbReference type="Proteomes" id="UP000244855"/>
    </source>
</evidence>
<dbReference type="Proteomes" id="UP000244855">
    <property type="component" value="Unassembled WGS sequence"/>
</dbReference>